<reference evidence="3" key="1">
    <citation type="journal article" date="2019" name="Int. J. Syst. Evol. Microbiol.">
        <title>The Global Catalogue of Microorganisms (GCM) 10K type strain sequencing project: providing services to taxonomists for standard genome sequencing and annotation.</title>
        <authorList>
            <consortium name="The Broad Institute Genomics Platform"/>
            <consortium name="The Broad Institute Genome Sequencing Center for Infectious Disease"/>
            <person name="Wu L."/>
            <person name="Ma J."/>
        </authorList>
    </citation>
    <scope>NUCLEOTIDE SEQUENCE [LARGE SCALE GENOMIC DNA]</scope>
    <source>
        <strain evidence="3">ZS-22-S1</strain>
    </source>
</reference>
<dbReference type="RefSeq" id="WP_378054718.1">
    <property type="nucleotide sequence ID" value="NZ_JBHSIS010000002.1"/>
</dbReference>
<evidence type="ECO:0000313" key="3">
    <source>
        <dbReference type="Proteomes" id="UP001595859"/>
    </source>
</evidence>
<proteinExistence type="predicted"/>
<evidence type="ECO:0000313" key="2">
    <source>
        <dbReference type="EMBL" id="MFC4852763.1"/>
    </source>
</evidence>
<dbReference type="InterPro" id="IPR002645">
    <property type="entry name" value="STAS_dom"/>
</dbReference>
<evidence type="ECO:0000259" key="1">
    <source>
        <dbReference type="PROSITE" id="PS50801"/>
    </source>
</evidence>
<dbReference type="Pfam" id="PF01740">
    <property type="entry name" value="STAS"/>
    <property type="match status" value="1"/>
</dbReference>
<organism evidence="2 3">
    <name type="scientific">Actinophytocola glycyrrhizae</name>
    <dbReference type="NCBI Taxonomy" id="2044873"/>
    <lineage>
        <taxon>Bacteria</taxon>
        <taxon>Bacillati</taxon>
        <taxon>Actinomycetota</taxon>
        <taxon>Actinomycetes</taxon>
        <taxon>Pseudonocardiales</taxon>
        <taxon>Pseudonocardiaceae</taxon>
    </lineage>
</organism>
<dbReference type="SUPFAM" id="SSF52091">
    <property type="entry name" value="SpoIIaa-like"/>
    <property type="match status" value="1"/>
</dbReference>
<accession>A0ABV9RVY1</accession>
<feature type="domain" description="STAS" evidence="1">
    <location>
        <begin position="10"/>
        <end position="111"/>
    </location>
</feature>
<sequence>MRVESSTPDPGVLVLAVDGALTPATHGPLIRCLAQHVVTAPSVLLLDLSNVMTFDEGAAGVLVSVSRQARRRRVAVELVVSRYEVAKPIQLADADLLRGAWPTLDDALATVCGPSLPGSFRPAAQQLERRGVS</sequence>
<protein>
    <submittedName>
        <fullName evidence="2">STAS domain-containing protein</fullName>
    </submittedName>
</protein>
<keyword evidence="3" id="KW-1185">Reference proteome</keyword>
<dbReference type="InterPro" id="IPR036513">
    <property type="entry name" value="STAS_dom_sf"/>
</dbReference>
<name>A0ABV9RVY1_9PSEU</name>
<dbReference type="Gene3D" id="3.30.750.24">
    <property type="entry name" value="STAS domain"/>
    <property type="match status" value="1"/>
</dbReference>
<dbReference type="Proteomes" id="UP001595859">
    <property type="component" value="Unassembled WGS sequence"/>
</dbReference>
<comment type="caution">
    <text evidence="2">The sequence shown here is derived from an EMBL/GenBank/DDBJ whole genome shotgun (WGS) entry which is preliminary data.</text>
</comment>
<dbReference type="PROSITE" id="PS50801">
    <property type="entry name" value="STAS"/>
    <property type="match status" value="1"/>
</dbReference>
<gene>
    <name evidence="2" type="ORF">ACFPCV_04540</name>
</gene>
<dbReference type="EMBL" id="JBHSIS010000002">
    <property type="protein sequence ID" value="MFC4852763.1"/>
    <property type="molecule type" value="Genomic_DNA"/>
</dbReference>